<evidence type="ECO:0000256" key="5">
    <source>
        <dbReference type="SAM" id="SignalP"/>
    </source>
</evidence>
<reference evidence="8" key="1">
    <citation type="submission" date="2020-12" db="EMBL/GenBank/DDBJ databases">
        <title>Sedimentitalea sp. nov., isolated from sand in Incheon.</title>
        <authorList>
            <person name="Kim W."/>
        </authorList>
    </citation>
    <scope>NUCLEOTIDE SEQUENCE</scope>
    <source>
        <strain evidence="8">CAU 1593</strain>
    </source>
</reference>
<gene>
    <name evidence="8" type="ORF">JF290_19035</name>
</gene>
<evidence type="ECO:0000313" key="9">
    <source>
        <dbReference type="Proteomes" id="UP000619079"/>
    </source>
</evidence>
<evidence type="ECO:0000256" key="4">
    <source>
        <dbReference type="ARBA" id="ARBA00023288"/>
    </source>
</evidence>
<feature type="signal peptide" evidence="5">
    <location>
        <begin position="1"/>
        <end position="18"/>
    </location>
</feature>
<protein>
    <submittedName>
        <fullName evidence="8">META domain-containing protein</fullName>
    </submittedName>
</protein>
<keyword evidence="1 5" id="KW-0732">Signal</keyword>
<dbReference type="RefSeq" id="WP_199026495.1">
    <property type="nucleotide sequence ID" value="NZ_JAELVR010000017.1"/>
</dbReference>
<dbReference type="Pfam" id="PF09619">
    <property type="entry name" value="YscW"/>
    <property type="match status" value="1"/>
</dbReference>
<dbReference type="Proteomes" id="UP000619079">
    <property type="component" value="Unassembled WGS sequence"/>
</dbReference>
<evidence type="ECO:0000256" key="3">
    <source>
        <dbReference type="ARBA" id="ARBA00023139"/>
    </source>
</evidence>
<proteinExistence type="predicted"/>
<dbReference type="Pfam" id="PF09864">
    <property type="entry name" value="MliC"/>
    <property type="match status" value="1"/>
</dbReference>
<dbReference type="PANTHER" id="PTHR35535:SF1">
    <property type="entry name" value="HEAT SHOCK PROTEIN HSLJ"/>
    <property type="match status" value="1"/>
</dbReference>
<name>A0A8J7LXF9_9RHOB</name>
<evidence type="ECO:0000313" key="8">
    <source>
        <dbReference type="EMBL" id="MBJ6373620.1"/>
    </source>
</evidence>
<accession>A0A8J7LXF9</accession>
<sequence length="403" mass="42779">MRFPIAFLLALLPLVSFAQEPRALTGSLVYRERVALPPEAEMLVELRDDFGAVVARTAQPTDGAQVPLPFSIEAPAGIALELRAALRLDGVVRWLSAPVALEPDSQPANLGEILLAAFRPMGFVTKMSCGDVQAGLSVADQTARLRIGGTYLDLVAEPTASGARFVLPADSDTWIWTRGDSAMLSLDGVELPECRPPLPDAFYSVRGNEPGWTLVIEAGQMRYSGDYGATKISAALPEPQVTDAMYRFAPEGIDLALSLTSELCRDDMTGMPYPARALLETGGRSLRGCGGDPLDLLVAHPWRTDQVAGSAVLDGSEVTLRFGGGGRLSGSTGCNRFNAGYELGGEGLSIRPGGVTMMACPEARMAQERAVLDSLATVTGFDVTQDGALELRAAGEVVLRARR</sequence>
<dbReference type="InterPro" id="IPR038670">
    <property type="entry name" value="HslJ-like_sf"/>
</dbReference>
<dbReference type="InterPro" id="IPR036328">
    <property type="entry name" value="MliC_sf"/>
</dbReference>
<dbReference type="InterPro" id="IPR053147">
    <property type="entry name" value="Hsp_HslJ-like"/>
</dbReference>
<dbReference type="SUPFAM" id="SSF141488">
    <property type="entry name" value="YdhA-like"/>
    <property type="match status" value="1"/>
</dbReference>
<dbReference type="EMBL" id="JAELVR010000017">
    <property type="protein sequence ID" value="MBJ6373620.1"/>
    <property type="molecule type" value="Genomic_DNA"/>
</dbReference>
<evidence type="ECO:0000256" key="2">
    <source>
        <dbReference type="ARBA" id="ARBA00023136"/>
    </source>
</evidence>
<feature type="chain" id="PRO_5035187610" evidence="5">
    <location>
        <begin position="19"/>
        <end position="403"/>
    </location>
</feature>
<evidence type="ECO:0000259" key="7">
    <source>
        <dbReference type="Pfam" id="PF09864"/>
    </source>
</evidence>
<feature type="domain" description="C-type lysozyme inhibitor" evidence="7">
    <location>
        <begin position="140"/>
        <end position="188"/>
    </location>
</feature>
<feature type="domain" description="DUF306" evidence="6">
    <location>
        <begin position="298"/>
        <end position="400"/>
    </location>
</feature>
<dbReference type="InterPro" id="IPR018660">
    <property type="entry name" value="MliC"/>
</dbReference>
<keyword evidence="9" id="KW-1185">Reference proteome</keyword>
<dbReference type="Gene3D" id="2.40.128.200">
    <property type="match status" value="1"/>
</dbReference>
<dbReference type="InterPro" id="IPR039366">
    <property type="entry name" value="Pilotin"/>
</dbReference>
<dbReference type="Pfam" id="PF03724">
    <property type="entry name" value="META"/>
    <property type="match status" value="1"/>
</dbReference>
<evidence type="ECO:0000259" key="6">
    <source>
        <dbReference type="Pfam" id="PF03724"/>
    </source>
</evidence>
<dbReference type="Gene3D" id="2.40.128.270">
    <property type="match status" value="1"/>
</dbReference>
<keyword evidence="3" id="KW-0564">Palmitate</keyword>
<comment type="caution">
    <text evidence="8">The sequence shown here is derived from an EMBL/GenBank/DDBJ whole genome shotgun (WGS) entry which is preliminary data.</text>
</comment>
<dbReference type="InterPro" id="IPR005184">
    <property type="entry name" value="DUF306_Meta_HslJ"/>
</dbReference>
<dbReference type="AlphaFoldDB" id="A0A8J7LXF9"/>
<dbReference type="PANTHER" id="PTHR35535">
    <property type="entry name" value="HEAT SHOCK PROTEIN HSLJ"/>
    <property type="match status" value="1"/>
</dbReference>
<organism evidence="8 9">
    <name type="scientific">Sedimentitalea arenosa</name>
    <dbReference type="NCBI Taxonomy" id="2798803"/>
    <lineage>
        <taxon>Bacteria</taxon>
        <taxon>Pseudomonadati</taxon>
        <taxon>Pseudomonadota</taxon>
        <taxon>Alphaproteobacteria</taxon>
        <taxon>Rhodobacterales</taxon>
        <taxon>Paracoccaceae</taxon>
        <taxon>Sedimentitalea</taxon>
    </lineage>
</organism>
<keyword evidence="4" id="KW-0449">Lipoprotein</keyword>
<evidence type="ECO:0000256" key="1">
    <source>
        <dbReference type="ARBA" id="ARBA00022729"/>
    </source>
</evidence>
<keyword evidence="2" id="KW-0472">Membrane</keyword>